<dbReference type="GO" id="GO:0005524">
    <property type="term" value="F:ATP binding"/>
    <property type="evidence" value="ECO:0007669"/>
    <property type="project" value="UniProtKB-UniRule"/>
</dbReference>
<dbReference type="PROSITE" id="PS00108">
    <property type="entry name" value="PROTEIN_KINASE_ST"/>
    <property type="match status" value="1"/>
</dbReference>
<protein>
    <submittedName>
        <fullName evidence="8">Serine/threonine-protein kinase</fullName>
    </submittedName>
</protein>
<dbReference type="Pfam" id="PF00069">
    <property type="entry name" value="Pkinase"/>
    <property type="match status" value="1"/>
</dbReference>
<feature type="repeat" description="TPR" evidence="5">
    <location>
        <begin position="543"/>
        <end position="576"/>
    </location>
</feature>
<keyword evidence="4 6" id="KW-0067">ATP-binding</keyword>
<keyword evidence="1" id="KW-0808">Transferase</keyword>
<dbReference type="Gene3D" id="1.25.40.10">
    <property type="entry name" value="Tetratricopeptide repeat domain"/>
    <property type="match status" value="3"/>
</dbReference>
<dbReference type="Pfam" id="PF13181">
    <property type="entry name" value="TPR_8"/>
    <property type="match status" value="1"/>
</dbReference>
<dbReference type="RefSeq" id="WP_158287492.1">
    <property type="nucleotide sequence ID" value="NZ_JACGXM010000009.1"/>
</dbReference>
<dbReference type="CDD" id="cd14014">
    <property type="entry name" value="STKc_PknB_like"/>
    <property type="match status" value="1"/>
</dbReference>
<evidence type="ECO:0000313" key="8">
    <source>
        <dbReference type="EMBL" id="TCO37695.1"/>
    </source>
</evidence>
<evidence type="ECO:0000256" key="2">
    <source>
        <dbReference type="ARBA" id="ARBA00022741"/>
    </source>
</evidence>
<sequence>MTASARVDFVEVRRVFDLVCDLAPDARHRCYEAERADAATIREVESLLECEAGDTQLRAPVMRALGALPETELAEGDRLGAWRLLRRLGSGGMGAVYLAERADGHFEQQAAIKLIRGLPGNDTLVHFARERQILATLQHPHIARLLDGGATPGGQPYLVMEYVEGEPIDLYCAARRLDLRDRLVLFRAVCDAVQFAHQRLIVHCDLKPSNVLVRTDGTPVLLDFGIARALDRPRAAEPDGYFTPGYASPEQLAGESLTTASDVYALGLVLFELVTGRKARIDAQDRTVAGLAEANVRPSELAAGVPWRVAADLDAIVLRATSAQVAARYVSAQELGEDVQRFLEHRPVHARAPTMRYRAARLLRRRWPIALAAASAVLVLGGFTWRLALENARARAAEQEAKRQAATAERVSDFLVSVFDTSNPRVNAEHRDITAREVLDEGAARIERELDDAPQVKAHLLDTLATAYRHLGQPTPSIALFRTAADLYLDPRVGEPLKAAEALSQLAVVYANSAHPAPEVEAAARRALALRTEHAPDDARALADSWNTLGLAFESQDRYEEADSALRKGLELRRTLPVDVPGDGVASSLHNLGLLAAKRGDYAHALDYYREALAIKRTQFGERHPDYQISLQGYARALSDSGQPAAAVALFERNMQLCDELYGERSAKSADARNVLGYTLQDLGRFDEAIARYREALRIHAEVSGKDSAAYAVPLNNLATAYEDQGDYAAAIPLYEESLETRRRTLPDGDRLVLRAEHNLARVLVRAGKLRAAQPVVERALEGTRAHFGEDDVNTAKCELVLGEWQLASGRTVDAAKTVQALLHSRATLTPLVQARREALEAGVALATGDQDSVLTHRRRAFDLVRAKYGDAHPYVAEFALAYAAALADAGRETEARALAQSLRAMIESTFAEAAPLRHELARWR</sequence>
<keyword evidence="5" id="KW-0802">TPR repeat</keyword>
<feature type="repeat" description="TPR" evidence="5">
    <location>
        <begin position="670"/>
        <end position="703"/>
    </location>
</feature>
<dbReference type="PANTHER" id="PTHR43289">
    <property type="entry name" value="MITOGEN-ACTIVATED PROTEIN KINASE KINASE KINASE 20-RELATED"/>
    <property type="match status" value="1"/>
</dbReference>
<feature type="repeat" description="TPR" evidence="5">
    <location>
        <begin position="712"/>
        <end position="745"/>
    </location>
</feature>
<accession>A0A4R2I5B8</accession>
<dbReference type="InterPro" id="IPR017441">
    <property type="entry name" value="Protein_kinase_ATP_BS"/>
</dbReference>
<dbReference type="AlphaFoldDB" id="A0A4R2I5B8"/>
<dbReference type="InterPro" id="IPR011990">
    <property type="entry name" value="TPR-like_helical_dom_sf"/>
</dbReference>
<dbReference type="Pfam" id="PF13374">
    <property type="entry name" value="TPR_10"/>
    <property type="match status" value="1"/>
</dbReference>
<dbReference type="InterPro" id="IPR011009">
    <property type="entry name" value="Kinase-like_dom_sf"/>
</dbReference>
<gene>
    <name evidence="8" type="ORF">EV148_10947</name>
</gene>
<evidence type="ECO:0000256" key="4">
    <source>
        <dbReference type="ARBA" id="ARBA00022840"/>
    </source>
</evidence>
<dbReference type="InterPro" id="IPR019734">
    <property type="entry name" value="TPR_rpt"/>
</dbReference>
<dbReference type="PROSITE" id="PS50011">
    <property type="entry name" value="PROTEIN_KINASE_DOM"/>
    <property type="match status" value="1"/>
</dbReference>
<feature type="domain" description="Protein kinase" evidence="7">
    <location>
        <begin position="82"/>
        <end position="343"/>
    </location>
</feature>
<dbReference type="SUPFAM" id="SSF48452">
    <property type="entry name" value="TPR-like"/>
    <property type="match status" value="3"/>
</dbReference>
<dbReference type="OrthoDB" id="9783151at2"/>
<feature type="repeat" description="TPR" evidence="5">
    <location>
        <begin position="586"/>
        <end position="619"/>
    </location>
</feature>
<evidence type="ECO:0000256" key="5">
    <source>
        <dbReference type="PROSITE-ProRule" id="PRU00339"/>
    </source>
</evidence>
<comment type="caution">
    <text evidence="8">The sequence shown here is derived from an EMBL/GenBank/DDBJ whole genome shotgun (WGS) entry which is preliminary data.</text>
</comment>
<dbReference type="SMART" id="SM00220">
    <property type="entry name" value="S_TKc"/>
    <property type="match status" value="1"/>
</dbReference>
<dbReference type="Pfam" id="PF13424">
    <property type="entry name" value="TPR_12"/>
    <property type="match status" value="2"/>
</dbReference>
<reference evidence="8 9" key="1">
    <citation type="journal article" date="2015" name="Stand. Genomic Sci.">
        <title>Genomic Encyclopedia of Bacterial and Archaeal Type Strains, Phase III: the genomes of soil and plant-associated and newly described type strains.</title>
        <authorList>
            <person name="Whitman W.B."/>
            <person name="Woyke T."/>
            <person name="Klenk H.P."/>
            <person name="Zhou Y."/>
            <person name="Lilburn T.G."/>
            <person name="Beck B.J."/>
            <person name="De Vos P."/>
            <person name="Vandamme P."/>
            <person name="Eisen J.A."/>
            <person name="Garrity G."/>
            <person name="Hugenholtz P."/>
            <person name="Kyrpides N.C."/>
        </authorList>
    </citation>
    <scope>NUCLEOTIDE SEQUENCE [LARGE SCALE GENOMIC DNA]</scope>
    <source>
        <strain evidence="8 9">A3</strain>
    </source>
</reference>
<dbReference type="InterPro" id="IPR008271">
    <property type="entry name" value="Ser/Thr_kinase_AS"/>
</dbReference>
<dbReference type="Gene3D" id="1.10.510.10">
    <property type="entry name" value="Transferase(Phosphotransferase) domain 1"/>
    <property type="match status" value="1"/>
</dbReference>
<dbReference type="PROSITE" id="PS50005">
    <property type="entry name" value="TPR"/>
    <property type="match status" value="4"/>
</dbReference>
<evidence type="ECO:0000256" key="6">
    <source>
        <dbReference type="PROSITE-ProRule" id="PRU10141"/>
    </source>
</evidence>
<dbReference type="GO" id="GO:0004674">
    <property type="term" value="F:protein serine/threonine kinase activity"/>
    <property type="evidence" value="ECO:0007669"/>
    <property type="project" value="TreeGrafter"/>
</dbReference>
<dbReference type="Gene3D" id="3.30.200.20">
    <property type="entry name" value="Phosphorylase Kinase, domain 1"/>
    <property type="match status" value="1"/>
</dbReference>
<dbReference type="SMART" id="SM00028">
    <property type="entry name" value="TPR"/>
    <property type="match status" value="5"/>
</dbReference>
<proteinExistence type="predicted"/>
<evidence type="ECO:0000256" key="1">
    <source>
        <dbReference type="ARBA" id="ARBA00022679"/>
    </source>
</evidence>
<dbReference type="SUPFAM" id="SSF56112">
    <property type="entry name" value="Protein kinase-like (PK-like)"/>
    <property type="match status" value="1"/>
</dbReference>
<dbReference type="InterPro" id="IPR000719">
    <property type="entry name" value="Prot_kinase_dom"/>
</dbReference>
<evidence type="ECO:0000256" key="3">
    <source>
        <dbReference type="ARBA" id="ARBA00022777"/>
    </source>
</evidence>
<keyword evidence="2 6" id="KW-0547">Nucleotide-binding</keyword>
<dbReference type="EMBL" id="SLWQ01000009">
    <property type="protein sequence ID" value="TCO37695.1"/>
    <property type="molecule type" value="Genomic_DNA"/>
</dbReference>
<dbReference type="PROSITE" id="PS00107">
    <property type="entry name" value="PROTEIN_KINASE_ATP"/>
    <property type="match status" value="1"/>
</dbReference>
<dbReference type="PANTHER" id="PTHR43289:SF34">
    <property type="entry name" value="SERINE_THREONINE-PROTEIN KINASE YBDM-RELATED"/>
    <property type="match status" value="1"/>
</dbReference>
<evidence type="ECO:0000313" key="9">
    <source>
        <dbReference type="Proteomes" id="UP000294862"/>
    </source>
</evidence>
<keyword evidence="3 8" id="KW-0418">Kinase</keyword>
<organism evidence="8 9">
    <name type="scientific">Dokdonella fugitiva</name>
    <dbReference type="NCBI Taxonomy" id="328517"/>
    <lineage>
        <taxon>Bacteria</taxon>
        <taxon>Pseudomonadati</taxon>
        <taxon>Pseudomonadota</taxon>
        <taxon>Gammaproteobacteria</taxon>
        <taxon>Lysobacterales</taxon>
        <taxon>Rhodanobacteraceae</taxon>
        <taxon>Dokdonella</taxon>
    </lineage>
</organism>
<evidence type="ECO:0000259" key="7">
    <source>
        <dbReference type="PROSITE" id="PS50011"/>
    </source>
</evidence>
<feature type="binding site" evidence="6">
    <location>
        <position position="113"/>
    </location>
    <ligand>
        <name>ATP</name>
        <dbReference type="ChEBI" id="CHEBI:30616"/>
    </ligand>
</feature>
<dbReference type="Proteomes" id="UP000294862">
    <property type="component" value="Unassembled WGS sequence"/>
</dbReference>
<name>A0A4R2I5B8_9GAMM</name>
<keyword evidence="9" id="KW-1185">Reference proteome</keyword>